<dbReference type="PANTHER" id="PTHR35202">
    <property type="entry name" value="TRANSMEMBRANE PROTEIN-RELATED"/>
    <property type="match status" value="1"/>
</dbReference>
<evidence type="ECO:0000256" key="1">
    <source>
        <dbReference type="SAM" id="Phobius"/>
    </source>
</evidence>
<feature type="transmembrane region" description="Helical" evidence="1">
    <location>
        <begin position="176"/>
        <end position="201"/>
    </location>
</feature>
<keyword evidence="1" id="KW-0472">Membrane</keyword>
<dbReference type="AlphaFoldDB" id="A0A8J4Q8N7"/>
<keyword evidence="1" id="KW-1133">Transmembrane helix</keyword>
<proteinExistence type="predicted"/>
<reference evidence="2" key="1">
    <citation type="submission" date="2020-01" db="EMBL/GenBank/DDBJ databases">
        <title>Development of genomics and gene disruption for Polysphondylium violaceum indicates a role for the polyketide synthase stlB in stalk morphogenesis.</title>
        <authorList>
            <person name="Narita B."/>
            <person name="Kawabe Y."/>
            <person name="Kin K."/>
            <person name="Saito T."/>
            <person name="Gibbs R."/>
            <person name="Kuspa A."/>
            <person name="Muzny D."/>
            <person name="Queller D."/>
            <person name="Richards S."/>
            <person name="Strassman J."/>
            <person name="Sucgang R."/>
            <person name="Worley K."/>
            <person name="Schaap P."/>
        </authorList>
    </citation>
    <scope>NUCLEOTIDE SEQUENCE</scope>
    <source>
        <strain evidence="2">QSvi11</strain>
    </source>
</reference>
<keyword evidence="3" id="KW-1185">Reference proteome</keyword>
<dbReference type="Proteomes" id="UP000695562">
    <property type="component" value="Unassembled WGS sequence"/>
</dbReference>
<dbReference type="InterPro" id="IPR040291">
    <property type="entry name" value="DDB_G0287341-like"/>
</dbReference>
<keyword evidence="1" id="KW-0812">Transmembrane</keyword>
<accession>A0A8J4Q8N7</accession>
<gene>
    <name evidence="2" type="ORF">CYY_001823</name>
</gene>
<evidence type="ECO:0000313" key="2">
    <source>
        <dbReference type="EMBL" id="KAF2076856.1"/>
    </source>
</evidence>
<feature type="transmembrane region" description="Helical" evidence="1">
    <location>
        <begin position="72"/>
        <end position="97"/>
    </location>
</feature>
<dbReference type="PANTHER" id="PTHR35202:SF5">
    <property type="entry name" value="TRANSMEMBRANE PROTEIN"/>
    <property type="match status" value="1"/>
</dbReference>
<sequence length="207" mass="23484">MIKFKIIYPILLSIFFITWILLIVSYASYWYRYENKLSQTTLKFKHDRVHESLPGGGHIKYSWTYQGREEQAILRASVSFAILSWIFTTICLVLVALHLFDILHKIPLLPMRYIAKFLPLIPLACSILALLICLGFNRAVQRDCQNTLGSNSVSCDLSWYHSFVGHGEMDSWHPDVGWVVTVFTSAFLLAASVISIGFASFEAAVSA</sequence>
<feature type="transmembrane region" description="Helical" evidence="1">
    <location>
        <begin position="117"/>
        <end position="136"/>
    </location>
</feature>
<evidence type="ECO:0000313" key="3">
    <source>
        <dbReference type="Proteomes" id="UP000695562"/>
    </source>
</evidence>
<dbReference type="OrthoDB" id="20709at2759"/>
<feature type="transmembrane region" description="Helical" evidence="1">
    <location>
        <begin position="6"/>
        <end position="29"/>
    </location>
</feature>
<comment type="caution">
    <text evidence="2">The sequence shown here is derived from an EMBL/GenBank/DDBJ whole genome shotgun (WGS) entry which is preliminary data.</text>
</comment>
<protein>
    <recommendedName>
        <fullName evidence="4">Transmembrane protein</fullName>
    </recommendedName>
</protein>
<name>A0A8J4Q8N7_9MYCE</name>
<organism evidence="2 3">
    <name type="scientific">Polysphondylium violaceum</name>
    <dbReference type="NCBI Taxonomy" id="133409"/>
    <lineage>
        <taxon>Eukaryota</taxon>
        <taxon>Amoebozoa</taxon>
        <taxon>Evosea</taxon>
        <taxon>Eumycetozoa</taxon>
        <taxon>Dictyostelia</taxon>
        <taxon>Dictyosteliales</taxon>
        <taxon>Dictyosteliaceae</taxon>
        <taxon>Polysphondylium</taxon>
    </lineage>
</organism>
<evidence type="ECO:0008006" key="4">
    <source>
        <dbReference type="Google" id="ProtNLM"/>
    </source>
</evidence>
<dbReference type="EMBL" id="AJWJ01000046">
    <property type="protein sequence ID" value="KAF2076856.1"/>
    <property type="molecule type" value="Genomic_DNA"/>
</dbReference>